<evidence type="ECO:0000256" key="3">
    <source>
        <dbReference type="ARBA" id="ARBA00022723"/>
    </source>
</evidence>
<comment type="function">
    <text evidence="10">A type II topoisomerase that negatively supercoils closed circular double-stranded (ds) DNA in an ATP-dependent manner to modulate DNA topology and maintain chromosomes in an underwound state. Negative supercoiling favors strand separation, and DNA replication, transcription, recombination and repair, all of which involve strand separation. Also able to catalyze the interconversion of other topological isomers of dsDNA rings, including catenanes and knotted rings. Type II topoisomerases break and join 2 DNA strands simultaneously in an ATP-dependent manner.</text>
</comment>
<feature type="domain" description="Toprim" evidence="11">
    <location>
        <begin position="446"/>
        <end position="560"/>
    </location>
</feature>
<dbReference type="SMART" id="SM00387">
    <property type="entry name" value="HATPase_c"/>
    <property type="match status" value="1"/>
</dbReference>
<evidence type="ECO:0000256" key="1">
    <source>
        <dbReference type="ARBA" id="ARBA00000185"/>
    </source>
</evidence>
<dbReference type="Pfam" id="PF00986">
    <property type="entry name" value="DNA_gyraseB_C"/>
    <property type="match status" value="1"/>
</dbReference>
<evidence type="ECO:0000313" key="12">
    <source>
        <dbReference type="EMBL" id="MDQ0203672.1"/>
    </source>
</evidence>
<dbReference type="NCBIfam" id="TIGR01059">
    <property type="entry name" value="gyrB"/>
    <property type="match status" value="1"/>
</dbReference>
<keyword evidence="8" id="KW-0238">DNA-binding</keyword>
<dbReference type="PROSITE" id="PS50880">
    <property type="entry name" value="TOPRIM"/>
    <property type="match status" value="1"/>
</dbReference>
<keyword evidence="5 10" id="KW-0067">ATP-binding</keyword>
<dbReference type="InterPro" id="IPR001241">
    <property type="entry name" value="Topo_IIA"/>
</dbReference>
<dbReference type="InterPro" id="IPR000565">
    <property type="entry name" value="Topo_IIA_B"/>
</dbReference>
<dbReference type="CDD" id="cd00822">
    <property type="entry name" value="TopoII_Trans_DNA_gyrase"/>
    <property type="match status" value="1"/>
</dbReference>
<dbReference type="Gene3D" id="3.40.50.670">
    <property type="match status" value="1"/>
</dbReference>
<feature type="binding site" evidence="10">
    <location>
        <position position="525"/>
    </location>
    <ligand>
        <name>Mg(2+)</name>
        <dbReference type="ChEBI" id="CHEBI:18420"/>
        <label>1</label>
        <note>catalytic</note>
    </ligand>
</feature>
<proteinExistence type="inferred from homology"/>
<evidence type="ECO:0000256" key="7">
    <source>
        <dbReference type="ARBA" id="ARBA00023029"/>
    </source>
</evidence>
<evidence type="ECO:0000256" key="4">
    <source>
        <dbReference type="ARBA" id="ARBA00022741"/>
    </source>
</evidence>
<dbReference type="InterPro" id="IPR018522">
    <property type="entry name" value="TopoIIA_CS"/>
</dbReference>
<dbReference type="SUPFAM" id="SSF55874">
    <property type="entry name" value="ATPase domain of HSP90 chaperone/DNA topoisomerase II/histidine kinase"/>
    <property type="match status" value="1"/>
</dbReference>
<keyword evidence="3 10" id="KW-0479">Metal-binding</keyword>
<accession>A0ABT9Y763</accession>
<reference evidence="12 13" key="1">
    <citation type="submission" date="2023-07" db="EMBL/GenBank/DDBJ databases">
        <title>Genomic Encyclopedia of Type Strains, Phase IV (KMG-IV): sequencing the most valuable type-strain genomes for metagenomic binning, comparative biology and taxonomic classification.</title>
        <authorList>
            <person name="Goeker M."/>
        </authorList>
    </citation>
    <scope>NUCLEOTIDE SEQUENCE [LARGE SCALE GENOMIC DNA]</scope>
    <source>
        <strain evidence="12 13">DSM 16980</strain>
    </source>
</reference>
<comment type="subunit">
    <text evidence="10">Heterotetramer, composed of two GyrA and two GyrB chains. In the heterotetramer, GyrA contains the active site tyrosine that forms a transient covalent intermediate with DNA, while GyrB binds cofactors and catalyzes ATP hydrolysis.</text>
</comment>
<dbReference type="InterPro" id="IPR006171">
    <property type="entry name" value="TOPRIM_dom"/>
</dbReference>
<dbReference type="Pfam" id="PF00204">
    <property type="entry name" value="DNA_gyraseB"/>
    <property type="match status" value="1"/>
</dbReference>
<protein>
    <recommendedName>
        <fullName evidence="10">DNA gyrase subunit B</fullName>
        <ecNumber evidence="10">5.6.2.2</ecNumber>
    </recommendedName>
</protein>
<evidence type="ECO:0000256" key="9">
    <source>
        <dbReference type="ARBA" id="ARBA00023235"/>
    </source>
</evidence>
<dbReference type="Pfam" id="PF02518">
    <property type="entry name" value="HATPase_c"/>
    <property type="match status" value="1"/>
</dbReference>
<comment type="miscellaneous">
    <text evidence="10">Few gyrases are as efficient as E.coli at forming negative supercoils. Not all organisms have 2 type II topoisomerases; in organisms with a single type II topoisomerase this enzyme also has to decatenate newly replicated chromosomes.</text>
</comment>
<dbReference type="HAMAP" id="MF_01898">
    <property type="entry name" value="GyrB"/>
    <property type="match status" value="1"/>
</dbReference>
<dbReference type="InterPro" id="IPR014721">
    <property type="entry name" value="Ribsml_uS5_D2-typ_fold_subgr"/>
</dbReference>
<dbReference type="Gene3D" id="3.30.230.10">
    <property type="match status" value="1"/>
</dbReference>
<dbReference type="InterPro" id="IPR003594">
    <property type="entry name" value="HATPase_dom"/>
</dbReference>
<keyword evidence="7 10" id="KW-0799">Topoisomerase</keyword>
<dbReference type="NCBIfam" id="NF004189">
    <property type="entry name" value="PRK05644.1"/>
    <property type="match status" value="1"/>
</dbReference>
<dbReference type="EC" id="5.6.2.2" evidence="10"/>
<dbReference type="PANTHER" id="PTHR45866">
    <property type="entry name" value="DNA GYRASE/TOPOISOMERASE SUBUNIT B"/>
    <property type="match status" value="1"/>
</dbReference>
<dbReference type="InterPro" id="IPR020568">
    <property type="entry name" value="Ribosomal_Su5_D2-typ_SF"/>
</dbReference>
<organism evidence="12 13">
    <name type="scientific">Pectinatus haikarae</name>
    <dbReference type="NCBI Taxonomy" id="349096"/>
    <lineage>
        <taxon>Bacteria</taxon>
        <taxon>Bacillati</taxon>
        <taxon>Bacillota</taxon>
        <taxon>Negativicutes</taxon>
        <taxon>Selenomonadales</taxon>
        <taxon>Selenomonadaceae</taxon>
        <taxon>Pectinatus</taxon>
    </lineage>
</organism>
<dbReference type="Proteomes" id="UP001239167">
    <property type="component" value="Unassembled WGS sequence"/>
</dbReference>
<dbReference type="CDD" id="cd03366">
    <property type="entry name" value="TOPRIM_TopoIIA_GyrB"/>
    <property type="match status" value="1"/>
</dbReference>
<dbReference type="InterPro" id="IPR013760">
    <property type="entry name" value="Topo_IIA-like_dom_sf"/>
</dbReference>
<evidence type="ECO:0000256" key="10">
    <source>
        <dbReference type="HAMAP-Rule" id="MF_01898"/>
    </source>
</evidence>
<name>A0ABT9Y763_9FIRM</name>
<feature type="site" description="Interaction with DNA" evidence="10">
    <location>
        <position position="477"/>
    </location>
</feature>
<evidence type="ECO:0000313" key="13">
    <source>
        <dbReference type="Proteomes" id="UP001239167"/>
    </source>
</evidence>
<dbReference type="EMBL" id="JAUSUE010000008">
    <property type="protein sequence ID" value="MDQ0203672.1"/>
    <property type="molecule type" value="Genomic_DNA"/>
</dbReference>
<comment type="catalytic activity">
    <reaction evidence="1 10">
        <text>ATP-dependent breakage, passage and rejoining of double-stranded DNA.</text>
        <dbReference type="EC" id="5.6.2.2"/>
    </reaction>
</comment>
<comment type="cofactor">
    <cofactor evidence="10">
        <name>Mg(2+)</name>
        <dbReference type="ChEBI" id="CHEBI:18420"/>
    </cofactor>
    <cofactor evidence="10">
        <name>Mn(2+)</name>
        <dbReference type="ChEBI" id="CHEBI:29035"/>
    </cofactor>
    <cofactor evidence="10">
        <name>Ca(2+)</name>
        <dbReference type="ChEBI" id="CHEBI:29108"/>
    </cofactor>
    <text evidence="10">Binds two Mg(2+) per subunit. The magnesium ions form salt bridges with both the protein and the DNA. Can also accept other divalent metal cations, such as Mn(2+) or Ca(2+).</text>
</comment>
<dbReference type="InterPro" id="IPR013759">
    <property type="entry name" value="Topo_IIA_B_C"/>
</dbReference>
<keyword evidence="10" id="KW-0963">Cytoplasm</keyword>
<feature type="binding site" evidence="10">
    <location>
        <position position="452"/>
    </location>
    <ligand>
        <name>Mg(2+)</name>
        <dbReference type="ChEBI" id="CHEBI:18420"/>
        <label>1</label>
        <note>catalytic</note>
    </ligand>
</feature>
<feature type="binding site" evidence="10">
    <location>
        <position position="525"/>
    </location>
    <ligand>
        <name>Mg(2+)</name>
        <dbReference type="ChEBI" id="CHEBI:18420"/>
        <label>2</label>
    </ligand>
</feature>
<evidence type="ECO:0000259" key="11">
    <source>
        <dbReference type="PROSITE" id="PS50880"/>
    </source>
</evidence>
<dbReference type="PRINTS" id="PR00418">
    <property type="entry name" value="TPI2FAMILY"/>
</dbReference>
<comment type="caution">
    <text evidence="12">The sequence shown here is derived from an EMBL/GenBank/DDBJ whole genome shotgun (WGS) entry which is preliminary data.</text>
</comment>
<keyword evidence="13" id="KW-1185">Reference proteome</keyword>
<evidence type="ECO:0000256" key="2">
    <source>
        <dbReference type="ARBA" id="ARBA00010708"/>
    </source>
</evidence>
<dbReference type="InterPro" id="IPR013506">
    <property type="entry name" value="Topo_IIA_bsu_dom2"/>
</dbReference>
<dbReference type="InterPro" id="IPR011557">
    <property type="entry name" value="GyrB"/>
</dbReference>
<keyword evidence="9 10" id="KW-0413">Isomerase</keyword>
<evidence type="ECO:0000256" key="8">
    <source>
        <dbReference type="ARBA" id="ARBA00023125"/>
    </source>
</evidence>
<dbReference type="Pfam" id="PF01751">
    <property type="entry name" value="Toprim"/>
    <property type="match status" value="1"/>
</dbReference>
<keyword evidence="4 10" id="KW-0547">Nucleotide-binding</keyword>
<dbReference type="GO" id="GO:0003918">
    <property type="term" value="F:DNA topoisomerase type II (double strand cut, ATP-hydrolyzing) activity"/>
    <property type="evidence" value="ECO:0007669"/>
    <property type="project" value="UniProtKB-EC"/>
</dbReference>
<dbReference type="SUPFAM" id="SSF54211">
    <property type="entry name" value="Ribosomal protein S5 domain 2-like"/>
    <property type="match status" value="1"/>
</dbReference>
<dbReference type="SMART" id="SM00433">
    <property type="entry name" value="TOP2c"/>
    <property type="match status" value="1"/>
</dbReference>
<dbReference type="Gene3D" id="3.30.565.10">
    <property type="entry name" value="Histidine kinase-like ATPase, C-terminal domain"/>
    <property type="match status" value="1"/>
</dbReference>
<dbReference type="NCBIfam" id="NF011501">
    <property type="entry name" value="PRK14939.1"/>
    <property type="match status" value="1"/>
</dbReference>
<dbReference type="CDD" id="cd16928">
    <property type="entry name" value="HATPase_GyrB-like"/>
    <property type="match status" value="1"/>
</dbReference>
<keyword evidence="6 10" id="KW-0460">Magnesium</keyword>
<feature type="binding site" evidence="10">
    <location>
        <position position="527"/>
    </location>
    <ligand>
        <name>Mg(2+)</name>
        <dbReference type="ChEBI" id="CHEBI:18420"/>
        <label>2</label>
    </ligand>
</feature>
<comment type="similarity">
    <text evidence="2 10">Belongs to the type II topoisomerase GyrB family.</text>
</comment>
<evidence type="ECO:0000256" key="5">
    <source>
        <dbReference type="ARBA" id="ARBA00022840"/>
    </source>
</evidence>
<dbReference type="PRINTS" id="PR01159">
    <property type="entry name" value="DNAGYRASEB"/>
</dbReference>
<comment type="subcellular location">
    <subcellularLocation>
        <location evidence="10">Cytoplasm</location>
    </subcellularLocation>
</comment>
<evidence type="ECO:0000256" key="6">
    <source>
        <dbReference type="ARBA" id="ARBA00022842"/>
    </source>
</evidence>
<dbReference type="InterPro" id="IPR036890">
    <property type="entry name" value="HATPase_C_sf"/>
</dbReference>
<gene>
    <name evidence="10" type="primary">gyrB</name>
    <name evidence="12" type="ORF">J2S01_001389</name>
</gene>
<sequence length="661" mass="74109">MSLDENKNDPIDLSDIKINHEEMSSEVTAVKSKYDAKQIQVLEGLEAVRKRPGMYIGDQSSHGLHHLVSEVVDNSIDEALAGYCTHIEVTIHKDNSITVSDNGRGIPIDMHESGKPAVEVVLTILHAGGKFGGSGYKVSGGLHGVGVSVVNALSREMDVRVKRGGKIYGISFAYGMTKVPLHEIGTTETTGTTVRFQPDDTIFTETVYDYDILKQRLRELAFLNCGIHITLTDERDESDRTEVFYDEGGISSFVKYLDRNKDILSEEPVYFNGQKDDTIVEIALQYTTSYSENIYGYVNNIHTEEGGTHLAGFKSALTRAANDFARKQNILKNNDSALSGEDVREGITCIINLKVREPQFEGQTKTKLGNSDVRGIVDSIVTEGLNEYFEENPAITKKIIEKSIMASRAREAARKARDLTRRKNALEVSSLPGKLADCSIKDPMQAEIYLVEGDSAGGSAKQGRDRRFQAILPLRGKILNVEKARLDRILNNEEIRTMITAFGSGIGEDFDIEKSRYGKIIIMTDADVDGAHIRTLLLTFFYRYMQPLIKNGRVFIAQPPLYQVRKGRQHWYTYSDEELSLKLDEIGRDGITVQRYKGLGEMNPEQLWETTMDPEGRTVLRVDLMQAEEADSIFSVLMGDKVEPRRRFIEEHADLVRNLDL</sequence>
<dbReference type="InterPro" id="IPR034160">
    <property type="entry name" value="TOPRIM_GyrB"/>
</dbReference>
<dbReference type="SUPFAM" id="SSF56719">
    <property type="entry name" value="Type II DNA topoisomerase"/>
    <property type="match status" value="1"/>
</dbReference>
<dbReference type="PANTHER" id="PTHR45866:SF1">
    <property type="entry name" value="DNA GYRASE SUBUNIT B, MITOCHONDRIAL"/>
    <property type="match status" value="1"/>
</dbReference>
<dbReference type="InterPro" id="IPR002288">
    <property type="entry name" value="DNA_gyrase_B_C"/>
</dbReference>
<feature type="site" description="Interaction with DNA" evidence="10">
    <location>
        <position position="480"/>
    </location>
</feature>
<dbReference type="PROSITE" id="PS00177">
    <property type="entry name" value="TOPOISOMERASE_II"/>
    <property type="match status" value="1"/>
</dbReference>